<accession>A0AAD5V5K4</accession>
<keyword evidence="3" id="KW-1185">Reference proteome</keyword>
<protein>
    <submittedName>
        <fullName evidence="2">Uncharacterized protein</fullName>
    </submittedName>
</protein>
<evidence type="ECO:0000313" key="2">
    <source>
        <dbReference type="EMBL" id="KAJ3482674.1"/>
    </source>
</evidence>
<dbReference type="AlphaFoldDB" id="A0AAD5V5K4"/>
<name>A0AAD5V5K4_9APHY</name>
<evidence type="ECO:0000256" key="1">
    <source>
        <dbReference type="SAM" id="MobiDB-lite"/>
    </source>
</evidence>
<organism evidence="2 3">
    <name type="scientific">Meripilus lineatus</name>
    <dbReference type="NCBI Taxonomy" id="2056292"/>
    <lineage>
        <taxon>Eukaryota</taxon>
        <taxon>Fungi</taxon>
        <taxon>Dikarya</taxon>
        <taxon>Basidiomycota</taxon>
        <taxon>Agaricomycotina</taxon>
        <taxon>Agaricomycetes</taxon>
        <taxon>Polyporales</taxon>
        <taxon>Meripilaceae</taxon>
        <taxon>Meripilus</taxon>
    </lineage>
</organism>
<proteinExistence type="predicted"/>
<dbReference type="Proteomes" id="UP001212997">
    <property type="component" value="Unassembled WGS sequence"/>
</dbReference>
<reference evidence="2" key="1">
    <citation type="submission" date="2022-07" db="EMBL/GenBank/DDBJ databases">
        <title>Genome Sequence of Physisporinus lineatus.</title>
        <authorList>
            <person name="Buettner E."/>
        </authorList>
    </citation>
    <scope>NUCLEOTIDE SEQUENCE</scope>
    <source>
        <strain evidence="2">VT162</strain>
    </source>
</reference>
<evidence type="ECO:0000313" key="3">
    <source>
        <dbReference type="Proteomes" id="UP001212997"/>
    </source>
</evidence>
<feature type="region of interest" description="Disordered" evidence="1">
    <location>
        <begin position="18"/>
        <end position="48"/>
    </location>
</feature>
<sequence>MLDPRIFLFENGNRICFSSTQKQPHPRPVKSPSAISGHGPAVFSQAPGNKPAMASKVFHSPQIQCDCASDLSASRMGCTWNSRSRELVLVFEFFWDRLMRREDGNVGDRLSMLELLLTSSV</sequence>
<dbReference type="EMBL" id="JANAWD010000262">
    <property type="protein sequence ID" value="KAJ3482674.1"/>
    <property type="molecule type" value="Genomic_DNA"/>
</dbReference>
<gene>
    <name evidence="2" type="ORF">NLI96_g6821</name>
</gene>
<comment type="caution">
    <text evidence="2">The sequence shown here is derived from an EMBL/GenBank/DDBJ whole genome shotgun (WGS) entry which is preliminary data.</text>
</comment>